<evidence type="ECO:0000313" key="1">
    <source>
        <dbReference type="EMBL" id="CAL5994314.1"/>
    </source>
</evidence>
<proteinExistence type="predicted"/>
<protein>
    <submittedName>
        <fullName evidence="1">Hypothetical_protein</fullName>
    </submittedName>
</protein>
<organism evidence="1 2">
    <name type="scientific">Hexamita inflata</name>
    <dbReference type="NCBI Taxonomy" id="28002"/>
    <lineage>
        <taxon>Eukaryota</taxon>
        <taxon>Metamonada</taxon>
        <taxon>Diplomonadida</taxon>
        <taxon>Hexamitidae</taxon>
        <taxon>Hexamitinae</taxon>
        <taxon>Hexamita</taxon>
    </lineage>
</organism>
<accession>A0ABP1HGZ0</accession>
<gene>
    <name evidence="1" type="ORF">HINF_LOCUS13493</name>
</gene>
<keyword evidence="2" id="KW-1185">Reference proteome</keyword>
<sequence length="129" mass="15535">MFEEFSIGPIFTIYNDMHEQYICFFRLPFIVLSLIFSSQCSIHCFKLIYCSLRKMNLNALPVDFSLRFTGFYMIQKLLFISIRPETITLTHSHLKWFSFPEYLQQPRKQSNHVLKDSNRFDNYTNQIKI</sequence>
<reference evidence="1 2" key="1">
    <citation type="submission" date="2024-07" db="EMBL/GenBank/DDBJ databases">
        <authorList>
            <person name="Akdeniz Z."/>
        </authorList>
    </citation>
    <scope>NUCLEOTIDE SEQUENCE [LARGE SCALE GENOMIC DNA]</scope>
</reference>
<name>A0ABP1HGZ0_9EUKA</name>
<evidence type="ECO:0000313" key="2">
    <source>
        <dbReference type="Proteomes" id="UP001642409"/>
    </source>
</evidence>
<dbReference type="Proteomes" id="UP001642409">
    <property type="component" value="Unassembled WGS sequence"/>
</dbReference>
<comment type="caution">
    <text evidence="1">The sequence shown here is derived from an EMBL/GenBank/DDBJ whole genome shotgun (WGS) entry which is preliminary data.</text>
</comment>
<dbReference type="EMBL" id="CAXDID020000031">
    <property type="protein sequence ID" value="CAL5994314.1"/>
    <property type="molecule type" value="Genomic_DNA"/>
</dbReference>